<dbReference type="Proteomes" id="UP000825381">
    <property type="component" value="Chromosome"/>
</dbReference>
<reference evidence="2 3" key="1">
    <citation type="submission" date="2021-07" db="EMBL/GenBank/DDBJ databases">
        <title>Flavobacterium WSW3-B6 sp.nov, isolated from seaweed.</title>
        <authorList>
            <person name="Muhammad N."/>
            <person name="Ho H."/>
            <person name="Lee Y.-J."/>
            <person name="Nguyen T."/>
            <person name="Ho J."/>
            <person name="Kim S.-G."/>
        </authorList>
    </citation>
    <scope>NUCLEOTIDE SEQUENCE [LARGE SCALE GENOMIC DNA]</scope>
    <source>
        <strain evidence="2 3">WSW3-B6</strain>
    </source>
</reference>
<accession>A0ABX8V6J6</accession>
<dbReference type="InterPro" id="IPR051675">
    <property type="entry name" value="Endo/Exo/Phosphatase_dom_1"/>
</dbReference>
<keyword evidence="1" id="KW-1133">Transmembrane helix</keyword>
<dbReference type="Pfam" id="PF12836">
    <property type="entry name" value="HHH_3"/>
    <property type="match status" value="2"/>
</dbReference>
<sequence>MQPFRFFFHYSKEQRKGIIILLLLIVIIQSLYFVVNAYNWQSNAAQSAEAKAWLAVQTRIDSLKERKAKYKPRIYRFNPNYLTDYRGYVLGMSTAEIDRMHAFRKTNKYINTIEEFQEVTQVSDSLLKTIAPYLKFPDWLKHRKDNKEIEIYPFNPNYISDFKAKLIGLSKKELSRIRKFRARGKWVNSAKEFQEVTQVSDSLLKTIEPYLKFPDWVVEKNARTKANKSKTPQGVIDINKASAKQLKTVHGIGAAFSKRILQRRKQLGAYVSMEQMDDFEKLSNRAKTELKQRFVVVGEPKIRTININKASLHTLANFPYFNDAIAQAIITKRTKQGHISNIAELTEINGFPLQKEKIIALYLEF</sequence>
<proteinExistence type="predicted"/>
<protein>
    <submittedName>
        <fullName evidence="2">Helix-hairpin-helix domain-containing protein</fullName>
    </submittedName>
</protein>
<dbReference type="PANTHER" id="PTHR21180:SF32">
    <property type="entry name" value="ENDONUCLEASE_EXONUCLEASE_PHOSPHATASE FAMILY DOMAIN-CONTAINING PROTEIN 1"/>
    <property type="match status" value="1"/>
</dbReference>
<dbReference type="InterPro" id="IPR010994">
    <property type="entry name" value="RuvA_2-like"/>
</dbReference>
<dbReference type="SUPFAM" id="SSF47781">
    <property type="entry name" value="RuvA domain 2-like"/>
    <property type="match status" value="2"/>
</dbReference>
<evidence type="ECO:0000256" key="1">
    <source>
        <dbReference type="SAM" id="Phobius"/>
    </source>
</evidence>
<name>A0ABX8V6J6_9FLAO</name>
<keyword evidence="1" id="KW-0812">Transmembrane</keyword>
<dbReference type="RefSeq" id="WP_220640792.1">
    <property type="nucleotide sequence ID" value="NZ_CP080429.1"/>
</dbReference>
<dbReference type="PANTHER" id="PTHR21180">
    <property type="entry name" value="ENDONUCLEASE/EXONUCLEASE/PHOSPHATASE FAMILY DOMAIN-CONTAINING PROTEIN 1"/>
    <property type="match status" value="1"/>
</dbReference>
<gene>
    <name evidence="2" type="ORF">K1I41_00795</name>
</gene>
<dbReference type="Gene3D" id="1.10.150.280">
    <property type="entry name" value="AF1531-like domain"/>
    <property type="match status" value="2"/>
</dbReference>
<evidence type="ECO:0000313" key="2">
    <source>
        <dbReference type="EMBL" id="QYJ68452.1"/>
    </source>
</evidence>
<evidence type="ECO:0000313" key="3">
    <source>
        <dbReference type="Proteomes" id="UP000825381"/>
    </source>
</evidence>
<dbReference type="EMBL" id="CP080429">
    <property type="protein sequence ID" value="QYJ68452.1"/>
    <property type="molecule type" value="Genomic_DNA"/>
</dbReference>
<keyword evidence="3" id="KW-1185">Reference proteome</keyword>
<organism evidence="2 3">
    <name type="scientific">Flavobacterium litorale</name>
    <dbReference type="NCBI Taxonomy" id="2856519"/>
    <lineage>
        <taxon>Bacteria</taxon>
        <taxon>Pseudomonadati</taxon>
        <taxon>Bacteroidota</taxon>
        <taxon>Flavobacteriia</taxon>
        <taxon>Flavobacteriales</taxon>
        <taxon>Flavobacteriaceae</taxon>
        <taxon>Flavobacterium</taxon>
    </lineage>
</organism>
<keyword evidence="1" id="KW-0472">Membrane</keyword>
<feature type="transmembrane region" description="Helical" evidence="1">
    <location>
        <begin position="20"/>
        <end position="40"/>
    </location>
</feature>